<comment type="caution">
    <text evidence="2">The sequence shown here is derived from an EMBL/GenBank/DDBJ whole genome shotgun (WGS) entry which is preliminary data.</text>
</comment>
<accession>A0A9P8UD15</accession>
<evidence type="ECO:0000313" key="3">
    <source>
        <dbReference type="Proteomes" id="UP000758603"/>
    </source>
</evidence>
<sequence length="57" mass="6666">MKSFRNDLICCVIWFFFPFLNCDPFDICYDSNCCGNSMSRTHSILIESTNKKIFVSL</sequence>
<feature type="signal peptide" evidence="1">
    <location>
        <begin position="1"/>
        <end position="22"/>
    </location>
</feature>
<protein>
    <submittedName>
        <fullName evidence="2">Uncharacterized protein</fullName>
    </submittedName>
</protein>
<name>A0A9P8UD15_9PEZI</name>
<evidence type="ECO:0000313" key="2">
    <source>
        <dbReference type="EMBL" id="KAH6647498.1"/>
    </source>
</evidence>
<dbReference type="Proteomes" id="UP000758603">
    <property type="component" value="Unassembled WGS sequence"/>
</dbReference>
<gene>
    <name evidence="2" type="ORF">BKA67DRAFT_577648</name>
</gene>
<proteinExistence type="predicted"/>
<keyword evidence="3" id="KW-1185">Reference proteome</keyword>
<dbReference type="AlphaFoldDB" id="A0A9P8UD15"/>
<dbReference type="RefSeq" id="XP_045954010.1">
    <property type="nucleotide sequence ID" value="XM_046103649.1"/>
</dbReference>
<feature type="chain" id="PRO_5040317297" evidence="1">
    <location>
        <begin position="23"/>
        <end position="57"/>
    </location>
</feature>
<reference evidence="2" key="1">
    <citation type="journal article" date="2021" name="Nat. Commun.">
        <title>Genetic determinants of endophytism in the Arabidopsis root mycobiome.</title>
        <authorList>
            <person name="Mesny F."/>
            <person name="Miyauchi S."/>
            <person name="Thiergart T."/>
            <person name="Pickel B."/>
            <person name="Atanasova L."/>
            <person name="Karlsson M."/>
            <person name="Huettel B."/>
            <person name="Barry K.W."/>
            <person name="Haridas S."/>
            <person name="Chen C."/>
            <person name="Bauer D."/>
            <person name="Andreopoulos W."/>
            <person name="Pangilinan J."/>
            <person name="LaButti K."/>
            <person name="Riley R."/>
            <person name="Lipzen A."/>
            <person name="Clum A."/>
            <person name="Drula E."/>
            <person name="Henrissat B."/>
            <person name="Kohler A."/>
            <person name="Grigoriev I.V."/>
            <person name="Martin F.M."/>
            <person name="Hacquard S."/>
        </authorList>
    </citation>
    <scope>NUCLEOTIDE SEQUENCE</scope>
    <source>
        <strain evidence="2">MPI-SDFR-AT-0073</strain>
    </source>
</reference>
<organism evidence="2 3">
    <name type="scientific">Truncatella angustata</name>
    <dbReference type="NCBI Taxonomy" id="152316"/>
    <lineage>
        <taxon>Eukaryota</taxon>
        <taxon>Fungi</taxon>
        <taxon>Dikarya</taxon>
        <taxon>Ascomycota</taxon>
        <taxon>Pezizomycotina</taxon>
        <taxon>Sordariomycetes</taxon>
        <taxon>Xylariomycetidae</taxon>
        <taxon>Amphisphaeriales</taxon>
        <taxon>Sporocadaceae</taxon>
        <taxon>Truncatella</taxon>
    </lineage>
</organism>
<dbReference type="GeneID" id="70132541"/>
<keyword evidence="1" id="KW-0732">Signal</keyword>
<evidence type="ECO:0000256" key="1">
    <source>
        <dbReference type="SAM" id="SignalP"/>
    </source>
</evidence>
<dbReference type="EMBL" id="JAGPXC010000008">
    <property type="protein sequence ID" value="KAH6647498.1"/>
    <property type="molecule type" value="Genomic_DNA"/>
</dbReference>